<dbReference type="Pfam" id="PF00535">
    <property type="entry name" value="Glycos_transf_2"/>
    <property type="match status" value="1"/>
</dbReference>
<accession>A0A1L3FLX7</accession>
<dbReference type="EMBL" id="CP017637">
    <property type="protein sequence ID" value="APG14306.1"/>
    <property type="molecule type" value="Genomic_DNA"/>
</dbReference>
<dbReference type="InterPro" id="IPR050256">
    <property type="entry name" value="Glycosyltransferase_2"/>
</dbReference>
<dbReference type="InterPro" id="IPR029044">
    <property type="entry name" value="Nucleotide-diphossugar_trans"/>
</dbReference>
<dbReference type="InterPro" id="IPR001173">
    <property type="entry name" value="Glyco_trans_2-like"/>
</dbReference>
<evidence type="ECO:0000259" key="1">
    <source>
        <dbReference type="Pfam" id="PF00535"/>
    </source>
</evidence>
<organism evidence="2 3">
    <name type="scientific">Bradyrhizobium japonicum</name>
    <dbReference type="NCBI Taxonomy" id="375"/>
    <lineage>
        <taxon>Bacteria</taxon>
        <taxon>Pseudomonadati</taxon>
        <taxon>Pseudomonadota</taxon>
        <taxon>Alphaproteobacteria</taxon>
        <taxon>Hyphomicrobiales</taxon>
        <taxon>Nitrobacteraceae</taxon>
        <taxon>Bradyrhizobium</taxon>
    </lineage>
</organism>
<dbReference type="PANTHER" id="PTHR48090:SF7">
    <property type="entry name" value="RFBJ PROTEIN"/>
    <property type="match status" value="1"/>
</dbReference>
<dbReference type="PANTHER" id="PTHR48090">
    <property type="entry name" value="UNDECAPRENYL-PHOSPHATE 4-DEOXY-4-FORMAMIDO-L-ARABINOSE TRANSFERASE-RELATED"/>
    <property type="match status" value="1"/>
</dbReference>
<dbReference type="GO" id="GO:0016740">
    <property type="term" value="F:transferase activity"/>
    <property type="evidence" value="ECO:0007669"/>
    <property type="project" value="UniProtKB-KW"/>
</dbReference>
<sequence>MADTGLGLGSTDTCRNGAAAPQQGTSRVLIIIPCFNEEASVGGLLSEIAATGRGYHTLVVDDGSSDATSAVASCRSPVARLAQNLGIGGAVQTGIKYAARQDFDFCIQIDGDGQHDPRAIETLLEAYRNDPTNITIGSRFIDHAGFCSTRMRRAGIRLIVLALNGLFSGGRITDPTSGMRLLDRSAIAFFAKAYPTDFPEPISLAWAMRAGLTVSEVPVEMRARETGVSSIDGLKSASYMIRVLGYILLARLVRAS</sequence>
<evidence type="ECO:0000313" key="2">
    <source>
        <dbReference type="EMBL" id="APG14306.1"/>
    </source>
</evidence>
<evidence type="ECO:0000313" key="3">
    <source>
        <dbReference type="Proteomes" id="UP000181962"/>
    </source>
</evidence>
<dbReference type="SUPFAM" id="SSF53448">
    <property type="entry name" value="Nucleotide-diphospho-sugar transferases"/>
    <property type="match status" value="1"/>
</dbReference>
<proteinExistence type="predicted"/>
<gene>
    <name evidence="2" type="ORF">BKD09_38715</name>
</gene>
<name>A0A1L3FLX7_BRAJP</name>
<dbReference type="Proteomes" id="UP000181962">
    <property type="component" value="Chromosome"/>
</dbReference>
<protein>
    <submittedName>
        <fullName evidence="2">Glycosyltransferase</fullName>
    </submittedName>
</protein>
<reference evidence="2 3" key="1">
    <citation type="submission" date="2016-11" db="EMBL/GenBank/DDBJ databases">
        <title>Complete Genome Sequence of Bradyrhizobium sp. strain J5, an isolated from soybean nodule in Hokkaido.</title>
        <authorList>
            <person name="Kanehara K."/>
        </authorList>
    </citation>
    <scope>NUCLEOTIDE SEQUENCE [LARGE SCALE GENOMIC DNA]</scope>
    <source>
        <strain evidence="2 3">J5</strain>
    </source>
</reference>
<feature type="domain" description="Glycosyltransferase 2-like" evidence="1">
    <location>
        <begin position="30"/>
        <end position="187"/>
    </location>
</feature>
<dbReference type="AlphaFoldDB" id="A0A1L3FLX7"/>
<keyword evidence="2" id="KW-0808">Transferase</keyword>
<dbReference type="Gene3D" id="3.90.550.10">
    <property type="entry name" value="Spore Coat Polysaccharide Biosynthesis Protein SpsA, Chain A"/>
    <property type="match status" value="1"/>
</dbReference>
<dbReference type="OrthoDB" id="3177103at2"/>
<dbReference type="CDD" id="cd04179">
    <property type="entry name" value="DPM_DPG-synthase_like"/>
    <property type="match status" value="1"/>
</dbReference>
<dbReference type="RefSeq" id="WP_081369339.1">
    <property type="nucleotide sequence ID" value="NZ_CP017637.1"/>
</dbReference>